<accession>A0A173UJT9</accession>
<dbReference type="Gene3D" id="1.10.10.10">
    <property type="entry name" value="Winged helix-like DNA-binding domain superfamily/Winged helix DNA-binding domain"/>
    <property type="match status" value="2"/>
</dbReference>
<dbReference type="InterPro" id="IPR036388">
    <property type="entry name" value="WH-like_DNA-bd_sf"/>
</dbReference>
<dbReference type="PRINTS" id="PR00046">
    <property type="entry name" value="SIGMA70FCT"/>
</dbReference>
<evidence type="ECO:0000256" key="2">
    <source>
        <dbReference type="ARBA" id="ARBA00023082"/>
    </source>
</evidence>
<evidence type="ECO:0000313" key="7">
    <source>
        <dbReference type="Proteomes" id="UP000095598"/>
    </source>
</evidence>
<keyword evidence="1" id="KW-0805">Transcription regulation</keyword>
<dbReference type="InterPro" id="IPR007630">
    <property type="entry name" value="RNA_pol_sigma70_r4"/>
</dbReference>
<dbReference type="InterPro" id="IPR000943">
    <property type="entry name" value="RNA_pol_sigma70"/>
</dbReference>
<dbReference type="InterPro" id="IPR007627">
    <property type="entry name" value="RNA_pol_sigma70_r2"/>
</dbReference>
<dbReference type="Pfam" id="PF04545">
    <property type="entry name" value="Sigma70_r4"/>
    <property type="match status" value="1"/>
</dbReference>
<reference evidence="6 7" key="1">
    <citation type="submission" date="2015-09" db="EMBL/GenBank/DDBJ databases">
        <authorList>
            <consortium name="Pathogen Informatics"/>
        </authorList>
    </citation>
    <scope>NUCLEOTIDE SEQUENCE [LARGE SCALE GENOMIC DNA]</scope>
    <source>
        <strain evidence="6 7">2789STDY5608868</strain>
    </source>
</reference>
<proteinExistence type="predicted"/>
<dbReference type="PROSITE" id="PS00716">
    <property type="entry name" value="SIGMA70_2"/>
    <property type="match status" value="1"/>
</dbReference>
<dbReference type="RefSeq" id="WP_055259677.1">
    <property type="nucleotide sequence ID" value="NZ_CYXT01000028.1"/>
</dbReference>
<evidence type="ECO:0000256" key="3">
    <source>
        <dbReference type="ARBA" id="ARBA00023125"/>
    </source>
</evidence>
<dbReference type="Pfam" id="PF04539">
    <property type="entry name" value="Sigma70_r3"/>
    <property type="match status" value="1"/>
</dbReference>
<dbReference type="SUPFAM" id="SSF88946">
    <property type="entry name" value="Sigma2 domain of RNA polymerase sigma factors"/>
    <property type="match status" value="1"/>
</dbReference>
<dbReference type="InterPro" id="IPR050239">
    <property type="entry name" value="Sigma-70_RNA_pol_init_factors"/>
</dbReference>
<dbReference type="InterPro" id="IPR007624">
    <property type="entry name" value="RNA_pol_sigma70_r3"/>
</dbReference>
<dbReference type="InterPro" id="IPR013324">
    <property type="entry name" value="RNA_pol_sigma_r3/r4-like"/>
</dbReference>
<dbReference type="EMBL" id="CYXT01000028">
    <property type="protein sequence ID" value="CUN14616.1"/>
    <property type="molecule type" value="Genomic_DNA"/>
</dbReference>
<dbReference type="AlphaFoldDB" id="A0A173UJT9"/>
<dbReference type="Proteomes" id="UP000095598">
    <property type="component" value="Unassembled WGS sequence"/>
</dbReference>
<dbReference type="InterPro" id="IPR013325">
    <property type="entry name" value="RNA_pol_sigma_r2"/>
</dbReference>
<sequence length="371" mass="43354">MNKELILKLVQPYLKDNKLTYEDFDRLFCFLSKKEQYLVVDVLIESNIDFLSEDDENNNDILNESISDTELVNSIDDEIDFHNLYGETFKDEYVPQTVITNASDIKQSNEILCRLIQEEGSEQAKQDLCIKNKALVDKYAWAYGKKYITKLSFEDLEQSGMIGLIKAAEKFDIRKGYSFSTYAVWWVKQAVVRDIQDTGFLIRLPVHVMEKINKISNMESQYVGFGINRAECINAIADELEMPKEYVEHYMYIKDQYLSVASLNTPVGEDENSELIEFISGNDELSAEEIIILKSLKEVLEKQLLRLTDKEQKILRLRFGMDDGHPRTLEEIGTNFNVTRERIRQIESRALKKLRTPFRLRNLEEYLEDLR</sequence>
<protein>
    <submittedName>
        <fullName evidence="6">RNA polymerase sigma factor rpoD</fullName>
    </submittedName>
</protein>
<keyword evidence="4" id="KW-0804">Transcription</keyword>
<keyword evidence="3" id="KW-0238">DNA-binding</keyword>
<dbReference type="CDD" id="cd06171">
    <property type="entry name" value="Sigma70_r4"/>
    <property type="match status" value="1"/>
</dbReference>
<dbReference type="PANTHER" id="PTHR30603:SF47">
    <property type="entry name" value="RNA POLYMERASE SIGMA FACTOR SIGD, CHLOROPLASTIC"/>
    <property type="match status" value="1"/>
</dbReference>
<dbReference type="PANTHER" id="PTHR30603">
    <property type="entry name" value="RNA POLYMERASE SIGMA FACTOR RPO"/>
    <property type="match status" value="1"/>
</dbReference>
<dbReference type="Gene3D" id="1.10.601.10">
    <property type="entry name" value="RNA Polymerase Primary Sigma Factor"/>
    <property type="match status" value="1"/>
</dbReference>
<dbReference type="SUPFAM" id="SSF88659">
    <property type="entry name" value="Sigma3 and sigma4 domains of RNA polymerase sigma factors"/>
    <property type="match status" value="2"/>
</dbReference>
<dbReference type="GO" id="GO:0003677">
    <property type="term" value="F:DNA binding"/>
    <property type="evidence" value="ECO:0007669"/>
    <property type="project" value="UniProtKB-KW"/>
</dbReference>
<dbReference type="Pfam" id="PF04542">
    <property type="entry name" value="Sigma70_r2"/>
    <property type="match status" value="1"/>
</dbReference>
<gene>
    <name evidence="6" type="primary">rpoD_2</name>
    <name evidence="6" type="ORF">ERS852425_02921</name>
</gene>
<feature type="domain" description="RNA polymerase sigma-70" evidence="5">
    <location>
        <begin position="328"/>
        <end position="354"/>
    </location>
</feature>
<dbReference type="GO" id="GO:0016987">
    <property type="term" value="F:sigma factor activity"/>
    <property type="evidence" value="ECO:0007669"/>
    <property type="project" value="UniProtKB-KW"/>
</dbReference>
<evidence type="ECO:0000259" key="5">
    <source>
        <dbReference type="PROSITE" id="PS00716"/>
    </source>
</evidence>
<evidence type="ECO:0000313" key="6">
    <source>
        <dbReference type="EMBL" id="CUN14616.1"/>
    </source>
</evidence>
<dbReference type="GO" id="GO:0006352">
    <property type="term" value="P:DNA-templated transcription initiation"/>
    <property type="evidence" value="ECO:0007669"/>
    <property type="project" value="InterPro"/>
</dbReference>
<evidence type="ECO:0000256" key="4">
    <source>
        <dbReference type="ARBA" id="ARBA00023163"/>
    </source>
</evidence>
<keyword evidence="2" id="KW-0731">Sigma factor</keyword>
<evidence type="ECO:0000256" key="1">
    <source>
        <dbReference type="ARBA" id="ARBA00023015"/>
    </source>
</evidence>
<organism evidence="6 7">
    <name type="scientific">Anaerostipes hadrus</name>
    <dbReference type="NCBI Taxonomy" id="649756"/>
    <lineage>
        <taxon>Bacteria</taxon>
        <taxon>Bacillati</taxon>
        <taxon>Bacillota</taxon>
        <taxon>Clostridia</taxon>
        <taxon>Lachnospirales</taxon>
        <taxon>Lachnospiraceae</taxon>
        <taxon>Anaerostipes</taxon>
    </lineage>
</organism>
<dbReference type="InterPro" id="IPR014284">
    <property type="entry name" value="RNA_pol_sigma-70_dom"/>
</dbReference>
<dbReference type="NCBIfam" id="TIGR02937">
    <property type="entry name" value="sigma70-ECF"/>
    <property type="match status" value="1"/>
</dbReference>
<name>A0A173UJT9_ANAHA</name>